<accession>A0ABY9L922</accession>
<name>A0ABY9L922_9LACO</name>
<sequence length="74" mass="7249">MIIIANKFPTIMDSELTDAVGGRNTWQQNVSGVAGAAAGGAALGAVVGGPAGAFLGAHYGPILWTAVTGFTGGF</sequence>
<organism evidence="1 2">
    <name type="scientific">Lacticaseibacillus styriensis</name>
    <dbReference type="NCBI Taxonomy" id="3068306"/>
    <lineage>
        <taxon>Bacteria</taxon>
        <taxon>Bacillati</taxon>
        <taxon>Bacillota</taxon>
        <taxon>Bacilli</taxon>
        <taxon>Lactobacillales</taxon>
        <taxon>Lactobacillaceae</taxon>
        <taxon>Lacticaseibacillus</taxon>
    </lineage>
</organism>
<dbReference type="InterPro" id="IPR019493">
    <property type="entry name" value="Bacteriocin_IIb_lactacin-rel"/>
</dbReference>
<dbReference type="RefSeq" id="WP_225362697.1">
    <property type="nucleotide sequence ID" value="NZ_CP132483.1"/>
</dbReference>
<evidence type="ECO:0000313" key="2">
    <source>
        <dbReference type="Proteomes" id="UP001230566"/>
    </source>
</evidence>
<evidence type="ECO:0000313" key="1">
    <source>
        <dbReference type="EMBL" id="WLV80243.1"/>
    </source>
</evidence>
<keyword evidence="2" id="KW-1185">Reference proteome</keyword>
<dbReference type="Proteomes" id="UP001230566">
    <property type="component" value="Chromosome"/>
</dbReference>
<reference evidence="1 2" key="1">
    <citation type="submission" date="2023-08" db="EMBL/GenBank/DDBJ databases">
        <authorList>
            <person name="Buchebner-Jance M."/>
        </authorList>
    </citation>
    <scope>NUCLEOTIDE SEQUENCE [LARGE SCALE GENOMIC DNA]</scope>
    <source>
        <strain evidence="1 2">NCIMB 15473</strain>
    </source>
</reference>
<dbReference type="EMBL" id="CP132483">
    <property type="protein sequence ID" value="WLV80243.1"/>
    <property type="molecule type" value="Genomic_DNA"/>
</dbReference>
<proteinExistence type="predicted"/>
<gene>
    <name evidence="1" type="ORF">LACSTY_002300</name>
</gene>
<dbReference type="Pfam" id="PF10439">
    <property type="entry name" value="Bacteriocin_IIc"/>
    <property type="match status" value="1"/>
</dbReference>
<protein>
    <submittedName>
        <fullName evidence="1">Blp family class II bacteriocin</fullName>
    </submittedName>
</protein>